<name>X0BAG0_FUSOX</name>
<sequence length="1079" mass="118273">MPDTADEDRVLKEWQDSIPNDVFAFQNSAEDCIIYKTDEFVLDRSVGWSPQKTLTIYAEKVTIADSLRLESRKLALFCKSLKLSHKAISLSVSGANGGKVLNDTTAGPDANGTGAGSLAIYVEDLTDDLIPSQDENGEHQGLYLYAEGGDGAAGSHNTNAGQGGKGGSGGSGGLISFYFSHKLYDDVTKLDAIMDSTTKSWPVKVEQLAGWKHDEYIPDIAVKLFSTKLAPYTETTQVLSDIDANLTILDVRGAPNEDGVRSAKAKLLDRMAEFLRGASEPTITTDLSSSINACYDSTEALRQSEQPQSDKPWAEFISSAEALTAILQSILSANAEAIKETPLKPAYKRLLNEYSGAISGIISQMTYTFSAAGGRGGTGGKGAKPEDGYGATGEVGAAGTVSVEGLFLSDDADNLDIEAALASADQCQMLCNLADLDYFTSSTTSNYASARAKYLTLSRRLSFVPKMMEELEKSHARPLIKAYLSMQSKNLTFNAIPQLMAIKRRADICLQKIATGVDMLGHPPEWVPRHSYSVYSARVKNHIDAIQDLETKLESYGSSTEPPLKDTKTNIDRQLADIQMRIDILESSDSILSSSATLIQAYTPQLKKKRITIQAAIAEIKKDIEGHINMDPTIALDALTMIAFAPNAFMIAIQTTAVLHKTTSSIRSLDGSTVEKDYVVQQFGTADNKFSSLQEGVKNRSNGIIDIDDPGADKLIAAKSDFIELVDKFKNAITSDNAEGIKRELDAFVNLIQKRNEAVMKYNYGVQLLREARAEKSQYEQLQQKAGEALLSIDPTIPAGRFWMRKFINDARYSAIEALSMGERSLRFWALNSPYDMSSMYQGLPTSTLLADLNKKLNAMFNSCVDGYGKNIYNQFPSAADRESNGQGLCHYLSDEEFTAFKESGKKNPKGTYQIYFNIPVVDENTTAETSLFAGYWDVRLDQARIWLLGAQVKPGLDKIRRLKSTLVHLGSETIVKHDKTDKKFEFKHDRVTLDFSYDPLNVVDFPSSSTAKKHSHQQFPGVFRGQSVNLKSDSLAPIGPFGDWRLTVSPMFNTGLDFTDLSAVCIEFWGSAASYEGS</sequence>
<dbReference type="AlphaFoldDB" id="X0BAG0"/>
<protein>
    <recommendedName>
        <fullName evidence="3">Tc toxin complex TcA C-terminal TcB-binding domain-containing protein</fullName>
    </recommendedName>
</protein>
<dbReference type="Proteomes" id="UP000030663">
    <property type="component" value="Unassembled WGS sequence"/>
</dbReference>
<evidence type="ECO:0000313" key="2">
    <source>
        <dbReference type="Proteomes" id="UP000030663"/>
    </source>
</evidence>
<gene>
    <name evidence="1" type="ORF">FOQG_16220</name>
</gene>
<proteinExistence type="predicted"/>
<accession>X0BAG0</accession>
<dbReference type="HOGENOM" id="CLU_010836_0_0_1"/>
<evidence type="ECO:0008006" key="3">
    <source>
        <dbReference type="Google" id="ProtNLM"/>
    </source>
</evidence>
<keyword evidence="2" id="KW-1185">Reference proteome</keyword>
<dbReference type="EMBL" id="JH658480">
    <property type="protein sequence ID" value="EXK79145.1"/>
    <property type="molecule type" value="Genomic_DNA"/>
</dbReference>
<organism evidence="1 2">
    <name type="scientific">Fusarium oxysporum f. sp. raphani 54005</name>
    <dbReference type="NCBI Taxonomy" id="1089458"/>
    <lineage>
        <taxon>Eukaryota</taxon>
        <taxon>Fungi</taxon>
        <taxon>Dikarya</taxon>
        <taxon>Ascomycota</taxon>
        <taxon>Pezizomycotina</taxon>
        <taxon>Sordariomycetes</taxon>
        <taxon>Hypocreomycetidae</taxon>
        <taxon>Hypocreales</taxon>
        <taxon>Nectriaceae</taxon>
        <taxon>Fusarium</taxon>
        <taxon>Fusarium oxysporum species complex</taxon>
    </lineage>
</organism>
<evidence type="ECO:0000313" key="1">
    <source>
        <dbReference type="EMBL" id="EXK79145.1"/>
    </source>
</evidence>
<dbReference type="OrthoDB" id="10016792at2759"/>
<reference evidence="1 2" key="1">
    <citation type="submission" date="2011-11" db="EMBL/GenBank/DDBJ databases">
        <title>The Genome Sequence of Fusarium oxysporum PHW815.</title>
        <authorList>
            <consortium name="The Broad Institute Genome Sequencing Platform"/>
            <person name="Ma L.-J."/>
            <person name="Gale L.R."/>
            <person name="Schwartz D.C."/>
            <person name="Zhou S."/>
            <person name="Corby-Kistler H."/>
            <person name="Young S.K."/>
            <person name="Zeng Q."/>
            <person name="Gargeya S."/>
            <person name="Fitzgerald M."/>
            <person name="Haas B."/>
            <person name="Abouelleil A."/>
            <person name="Alvarado L."/>
            <person name="Arachchi H.M."/>
            <person name="Berlin A."/>
            <person name="Brown A."/>
            <person name="Chapman S.B."/>
            <person name="Chen Z."/>
            <person name="Dunbar C."/>
            <person name="Freedman E."/>
            <person name="Gearin G."/>
            <person name="Goldberg J."/>
            <person name="Griggs A."/>
            <person name="Gujja S."/>
            <person name="Heiman D."/>
            <person name="Howarth C."/>
            <person name="Larson L."/>
            <person name="Lui A."/>
            <person name="MacDonald P.J.P."/>
            <person name="Montmayeur A."/>
            <person name="Murphy C."/>
            <person name="Neiman D."/>
            <person name="Pearson M."/>
            <person name="Priest M."/>
            <person name="Roberts A."/>
            <person name="Saif S."/>
            <person name="Shea T."/>
            <person name="Shenoy N."/>
            <person name="Sisk P."/>
            <person name="Stolte C."/>
            <person name="Sykes S."/>
            <person name="Wortman J."/>
            <person name="Nusbaum C."/>
            <person name="Birren B."/>
        </authorList>
    </citation>
    <scope>NUCLEOTIDE SEQUENCE [LARGE SCALE GENOMIC DNA]</scope>
    <source>
        <strain evidence="1 2">54005</strain>
    </source>
</reference>